<evidence type="ECO:0000313" key="3">
    <source>
        <dbReference type="Proteomes" id="UP000011885"/>
    </source>
</evidence>
<protein>
    <submittedName>
        <fullName evidence="2">Uncharacterized protein</fullName>
    </submittedName>
</protein>
<evidence type="ECO:0000313" key="2">
    <source>
        <dbReference type="EMBL" id="EMI55343.1"/>
    </source>
</evidence>
<dbReference type="EMBL" id="ANOH01000218">
    <property type="protein sequence ID" value="EMI55343.1"/>
    <property type="molecule type" value="Genomic_DNA"/>
</dbReference>
<proteinExistence type="predicted"/>
<keyword evidence="3" id="KW-1185">Reference proteome</keyword>
<sequence length="53" mass="5941">MQQNLSRHPLPPPPKPNCAGTLTPQSRSGLLWPWITANQFFTRLGKTTLPQIC</sequence>
<feature type="region of interest" description="Disordered" evidence="1">
    <location>
        <begin position="1"/>
        <end position="22"/>
    </location>
</feature>
<dbReference type="AlphaFoldDB" id="M5UH43"/>
<reference evidence="2 3" key="1">
    <citation type="journal article" date="2013" name="Mar. Genomics">
        <title>Expression of sulfatases in Rhodopirellula baltica and the diversity of sulfatases in the genus Rhodopirellula.</title>
        <authorList>
            <person name="Wegner C.E."/>
            <person name="Richter-Heitmann T."/>
            <person name="Klindworth A."/>
            <person name="Klockow C."/>
            <person name="Richter M."/>
            <person name="Achstetter T."/>
            <person name="Glockner F.O."/>
            <person name="Harder J."/>
        </authorList>
    </citation>
    <scope>NUCLEOTIDE SEQUENCE [LARGE SCALE GENOMIC DNA]</scope>
    <source>
        <strain evidence="2 3">SM41</strain>
    </source>
</reference>
<gene>
    <name evidence="2" type="ORF">RSSM_03155</name>
</gene>
<evidence type="ECO:0000256" key="1">
    <source>
        <dbReference type="SAM" id="MobiDB-lite"/>
    </source>
</evidence>
<organism evidence="2 3">
    <name type="scientific">Rhodopirellula sallentina SM41</name>
    <dbReference type="NCBI Taxonomy" id="1263870"/>
    <lineage>
        <taxon>Bacteria</taxon>
        <taxon>Pseudomonadati</taxon>
        <taxon>Planctomycetota</taxon>
        <taxon>Planctomycetia</taxon>
        <taxon>Pirellulales</taxon>
        <taxon>Pirellulaceae</taxon>
        <taxon>Rhodopirellula</taxon>
    </lineage>
</organism>
<dbReference type="PATRIC" id="fig|1263870.3.peg.3346"/>
<name>M5UH43_9BACT</name>
<dbReference type="Proteomes" id="UP000011885">
    <property type="component" value="Unassembled WGS sequence"/>
</dbReference>
<comment type="caution">
    <text evidence="2">The sequence shown here is derived from an EMBL/GenBank/DDBJ whole genome shotgun (WGS) entry which is preliminary data.</text>
</comment>
<accession>M5UH43</accession>